<feature type="transmembrane region" description="Helical" evidence="11">
    <location>
        <begin position="44"/>
        <end position="65"/>
    </location>
</feature>
<feature type="domain" description="HemY N-terminal" evidence="12">
    <location>
        <begin position="29"/>
        <end position="128"/>
    </location>
</feature>
<dbReference type="Gene3D" id="1.25.40.10">
    <property type="entry name" value="Tetratricopeptide repeat domain"/>
    <property type="match status" value="2"/>
</dbReference>
<protein>
    <submittedName>
        <fullName evidence="13">Tetratricopeptide repeat protein</fullName>
    </submittedName>
</protein>
<dbReference type="InterPro" id="IPR011990">
    <property type="entry name" value="TPR-like_helical_dom_sf"/>
</dbReference>
<comment type="pathway">
    <text evidence="3">Porphyrin-containing compound metabolism; protoheme biosynthesis.</text>
</comment>
<dbReference type="InterPro" id="IPR019734">
    <property type="entry name" value="TPR_rpt"/>
</dbReference>
<evidence type="ECO:0000256" key="5">
    <source>
        <dbReference type="ARBA" id="ARBA00022519"/>
    </source>
</evidence>
<dbReference type="Pfam" id="PF13432">
    <property type="entry name" value="TPR_16"/>
    <property type="match status" value="2"/>
</dbReference>
<dbReference type="InterPro" id="IPR010817">
    <property type="entry name" value="HemY_N"/>
</dbReference>
<sequence length="419" mass="45423">MRPYLLLLGVLLLALLGAWSWRHLAADPGYVLITFAGWSIEASLLAILLLAVFAWAAVRLVLLLLRGPFRLLRRRRKAKARERLASGMLALQQGQPKRAERLLRRAARDPVQRGAALLLAAECARQRGDDGQRRSYLLQIAESDPHGLGALAEAQALLESGQPELAVELLERAAREQPPQPAAVELRARALAAAGRAGEGLLLLPDLRRQRSREGQDSSALENDLAAAALQQAATAEELDAVWGSLAKPVQGSAQVLRAYGLAGRRLGRQGEAASALERAIDRDWDDDLAGLWGLLVDGDLRRAIKRGERWLESHPDSPGLLLALGRLCHREQLWGKAEDFLQRAVAGRPAEAWEALGALYVDRGDHARAQQALRNAIASGRGEAASPVRALLAAPVEETIAEHRSSMGLPQLPAGRPL</sequence>
<evidence type="ECO:0000256" key="9">
    <source>
        <dbReference type="ARBA" id="ARBA00023244"/>
    </source>
</evidence>
<evidence type="ECO:0000313" key="14">
    <source>
        <dbReference type="Proteomes" id="UP001431449"/>
    </source>
</evidence>
<accession>A0ABT0GGC9</accession>
<gene>
    <name evidence="13" type="ORF">M0G41_07880</name>
</gene>
<feature type="repeat" description="TPR" evidence="10">
    <location>
        <begin position="351"/>
        <end position="384"/>
    </location>
</feature>
<evidence type="ECO:0000256" key="10">
    <source>
        <dbReference type="PROSITE-ProRule" id="PRU00339"/>
    </source>
</evidence>
<dbReference type="Proteomes" id="UP001431449">
    <property type="component" value="Unassembled WGS sequence"/>
</dbReference>
<dbReference type="SUPFAM" id="SSF48452">
    <property type="entry name" value="TPR-like"/>
    <property type="match status" value="1"/>
</dbReference>
<evidence type="ECO:0000256" key="6">
    <source>
        <dbReference type="ARBA" id="ARBA00022692"/>
    </source>
</evidence>
<comment type="caution">
    <text evidence="13">The sequence shown here is derived from an EMBL/GenBank/DDBJ whole genome shotgun (WGS) entry which is preliminary data.</text>
</comment>
<evidence type="ECO:0000256" key="8">
    <source>
        <dbReference type="ARBA" id="ARBA00023136"/>
    </source>
</evidence>
<evidence type="ECO:0000256" key="11">
    <source>
        <dbReference type="SAM" id="Phobius"/>
    </source>
</evidence>
<keyword evidence="8 11" id="KW-0472">Membrane</keyword>
<keyword evidence="5" id="KW-0997">Cell inner membrane</keyword>
<dbReference type="InterPro" id="IPR005254">
    <property type="entry name" value="Heme_biosyn_assoc_TPR_pro"/>
</dbReference>
<comment type="subcellular location">
    <subcellularLocation>
        <location evidence="2">Cell inner membrane</location>
        <topology evidence="2">Multi-pass membrane protein</topology>
    </subcellularLocation>
</comment>
<evidence type="ECO:0000256" key="7">
    <source>
        <dbReference type="ARBA" id="ARBA00022989"/>
    </source>
</evidence>
<reference evidence="13" key="1">
    <citation type="submission" date="2022-04" db="EMBL/GenBank/DDBJ databases">
        <title>Lysobacter sp. CAU 1642 isolated from sea sand.</title>
        <authorList>
            <person name="Kim W."/>
        </authorList>
    </citation>
    <scope>NUCLEOTIDE SEQUENCE</scope>
    <source>
        <strain evidence="13">CAU 1642</strain>
    </source>
</reference>
<dbReference type="EMBL" id="JALNMH010000005">
    <property type="protein sequence ID" value="MCK7593585.1"/>
    <property type="molecule type" value="Genomic_DNA"/>
</dbReference>
<evidence type="ECO:0000256" key="4">
    <source>
        <dbReference type="ARBA" id="ARBA00022475"/>
    </source>
</evidence>
<evidence type="ECO:0000259" key="12">
    <source>
        <dbReference type="Pfam" id="PF07219"/>
    </source>
</evidence>
<dbReference type="PROSITE" id="PS50005">
    <property type="entry name" value="TPR"/>
    <property type="match status" value="1"/>
</dbReference>
<evidence type="ECO:0000313" key="13">
    <source>
        <dbReference type="EMBL" id="MCK7593585.1"/>
    </source>
</evidence>
<keyword evidence="9" id="KW-0627">Porphyrin biosynthesis</keyword>
<keyword evidence="10" id="KW-0802">TPR repeat</keyword>
<dbReference type="RefSeq" id="WP_248207346.1">
    <property type="nucleotide sequence ID" value="NZ_JALNMH010000005.1"/>
</dbReference>
<dbReference type="NCBIfam" id="TIGR00540">
    <property type="entry name" value="TPR_hemY_coli"/>
    <property type="match status" value="1"/>
</dbReference>
<proteinExistence type="predicted"/>
<dbReference type="Pfam" id="PF07219">
    <property type="entry name" value="HemY_N"/>
    <property type="match status" value="1"/>
</dbReference>
<keyword evidence="4" id="KW-1003">Cell membrane</keyword>
<evidence type="ECO:0000256" key="3">
    <source>
        <dbReference type="ARBA" id="ARBA00004744"/>
    </source>
</evidence>
<organism evidence="13 14">
    <name type="scientific">Pseudomarimonas salicorniae</name>
    <dbReference type="NCBI Taxonomy" id="2933270"/>
    <lineage>
        <taxon>Bacteria</taxon>
        <taxon>Pseudomonadati</taxon>
        <taxon>Pseudomonadota</taxon>
        <taxon>Gammaproteobacteria</taxon>
        <taxon>Lysobacterales</taxon>
        <taxon>Lysobacteraceae</taxon>
        <taxon>Pseudomarimonas</taxon>
    </lineage>
</organism>
<keyword evidence="14" id="KW-1185">Reference proteome</keyword>
<evidence type="ECO:0000256" key="1">
    <source>
        <dbReference type="ARBA" id="ARBA00002962"/>
    </source>
</evidence>
<evidence type="ECO:0000256" key="2">
    <source>
        <dbReference type="ARBA" id="ARBA00004429"/>
    </source>
</evidence>
<keyword evidence="7 11" id="KW-1133">Transmembrane helix</keyword>
<keyword evidence="6 11" id="KW-0812">Transmembrane</keyword>
<comment type="function">
    <text evidence="1">Involved in a late step of protoheme IX synthesis.</text>
</comment>
<name>A0ABT0GGC9_9GAMM</name>